<sequence length="252" mass="28345">MLSPSAPPVPELRRAYGHVSQPSRRQNSQSGRLSMRPGRQAVPNDLSGTRRYHNLANISRGAERIREADARLRGLVPRSRGCHQPDLESYSHQAQASPSRAEPEYDFHQLSPRKRLRVSSENTVDHLYHDARLSNHTIDGGLAHTGSWCHSASMGSGEMQSEPYGVEDDILAEDWHPMTPMASRLSTPDLPPLSTDFEFCPCHQTNSNEDDRINEDFYFVTKSKMDMQMIDALAHIAQNKSTPAQNTSRLEM</sequence>
<reference evidence="2" key="1">
    <citation type="journal article" date="2020" name="BMC Genomics">
        <title>Correction to: Identification and distribution of gene clusters required for synthesis of sphingolipid metabolism inhibitors in diverse species of the filamentous fungus Fusarium.</title>
        <authorList>
            <person name="Kim H.S."/>
            <person name="Lohmar J.M."/>
            <person name="Busman M."/>
            <person name="Brown D.W."/>
            <person name="Naumann T.A."/>
            <person name="Divon H.H."/>
            <person name="Lysoe E."/>
            <person name="Uhlig S."/>
            <person name="Proctor R.H."/>
        </authorList>
    </citation>
    <scope>NUCLEOTIDE SEQUENCE</scope>
    <source>
        <strain evidence="2">NRRL 20472</strain>
    </source>
</reference>
<dbReference type="EMBL" id="JABEXW010000067">
    <property type="protein sequence ID" value="KAF4972137.1"/>
    <property type="molecule type" value="Genomic_DNA"/>
</dbReference>
<feature type="compositionally biased region" description="Polar residues" evidence="1">
    <location>
        <begin position="20"/>
        <end position="32"/>
    </location>
</feature>
<feature type="compositionally biased region" description="Pro residues" evidence="1">
    <location>
        <begin position="1"/>
        <end position="10"/>
    </location>
</feature>
<dbReference type="AlphaFoldDB" id="A0A8H4XEG5"/>
<organism evidence="2 3">
    <name type="scientific">Fusarium sarcochroum</name>
    <dbReference type="NCBI Taxonomy" id="1208366"/>
    <lineage>
        <taxon>Eukaryota</taxon>
        <taxon>Fungi</taxon>
        <taxon>Dikarya</taxon>
        <taxon>Ascomycota</taxon>
        <taxon>Pezizomycotina</taxon>
        <taxon>Sordariomycetes</taxon>
        <taxon>Hypocreomycetidae</taxon>
        <taxon>Hypocreales</taxon>
        <taxon>Nectriaceae</taxon>
        <taxon>Fusarium</taxon>
        <taxon>Fusarium lateritium species complex</taxon>
    </lineage>
</organism>
<reference evidence="2" key="2">
    <citation type="submission" date="2020-05" db="EMBL/GenBank/DDBJ databases">
        <authorList>
            <person name="Kim H.-S."/>
            <person name="Proctor R.H."/>
            <person name="Brown D.W."/>
        </authorList>
    </citation>
    <scope>NUCLEOTIDE SEQUENCE</scope>
    <source>
        <strain evidence="2">NRRL 20472</strain>
    </source>
</reference>
<dbReference type="Proteomes" id="UP000622797">
    <property type="component" value="Unassembled WGS sequence"/>
</dbReference>
<comment type="caution">
    <text evidence="2">The sequence shown here is derived from an EMBL/GenBank/DDBJ whole genome shotgun (WGS) entry which is preliminary data.</text>
</comment>
<accession>A0A8H4XEG5</accession>
<feature type="region of interest" description="Disordered" evidence="1">
    <location>
        <begin position="1"/>
        <end position="48"/>
    </location>
</feature>
<dbReference type="OrthoDB" id="4829551at2759"/>
<evidence type="ECO:0000313" key="3">
    <source>
        <dbReference type="Proteomes" id="UP000622797"/>
    </source>
</evidence>
<feature type="region of interest" description="Disordered" evidence="1">
    <location>
        <begin position="77"/>
        <end position="104"/>
    </location>
</feature>
<protein>
    <submittedName>
        <fullName evidence="2">Uncharacterized protein</fullName>
    </submittedName>
</protein>
<evidence type="ECO:0000313" key="2">
    <source>
        <dbReference type="EMBL" id="KAF4972137.1"/>
    </source>
</evidence>
<evidence type="ECO:0000256" key="1">
    <source>
        <dbReference type="SAM" id="MobiDB-lite"/>
    </source>
</evidence>
<proteinExistence type="predicted"/>
<keyword evidence="3" id="KW-1185">Reference proteome</keyword>
<name>A0A8H4XEG5_9HYPO</name>
<gene>
    <name evidence="2" type="ORF">FSARC_1212</name>
</gene>